<sequence length="75" mass="9382">MPEREKLTKLSYIRIKKQVFYVREYSKMKNTQIETVKEKNYNIWELYLTYPTINIRMKVVRWCIVDEYKSNRPSR</sequence>
<organism evidence="1 2">
    <name type="scientific">Desulforamulus aeronauticus DSM 10349</name>
    <dbReference type="NCBI Taxonomy" id="1121421"/>
    <lineage>
        <taxon>Bacteria</taxon>
        <taxon>Bacillati</taxon>
        <taxon>Bacillota</taxon>
        <taxon>Clostridia</taxon>
        <taxon>Eubacteriales</taxon>
        <taxon>Peptococcaceae</taxon>
        <taxon>Desulforamulus</taxon>
    </lineage>
</organism>
<evidence type="ECO:0000313" key="2">
    <source>
        <dbReference type="Proteomes" id="UP000183997"/>
    </source>
</evidence>
<dbReference type="Proteomes" id="UP000183997">
    <property type="component" value="Unassembled WGS sequence"/>
</dbReference>
<reference evidence="2" key="1">
    <citation type="submission" date="2016-11" db="EMBL/GenBank/DDBJ databases">
        <authorList>
            <person name="Varghese N."/>
            <person name="Submissions S."/>
        </authorList>
    </citation>
    <scope>NUCLEOTIDE SEQUENCE [LARGE SCALE GENOMIC DNA]</scope>
    <source>
        <strain evidence="2">DSM 10349</strain>
    </source>
</reference>
<protein>
    <submittedName>
        <fullName evidence="1">Uncharacterized protein</fullName>
    </submittedName>
</protein>
<name>A0A1M6PEE8_9FIRM</name>
<dbReference type="EMBL" id="FRAR01000006">
    <property type="protein sequence ID" value="SHK06291.1"/>
    <property type="molecule type" value="Genomic_DNA"/>
</dbReference>
<accession>A0A1M6PEE8</accession>
<dbReference type="AlphaFoldDB" id="A0A1M6PEE8"/>
<dbReference type="STRING" id="1121421.SAMN02745123_00533"/>
<gene>
    <name evidence="1" type="ORF">SAMN02745123_00533</name>
</gene>
<keyword evidence="2" id="KW-1185">Reference proteome</keyword>
<evidence type="ECO:0000313" key="1">
    <source>
        <dbReference type="EMBL" id="SHK06291.1"/>
    </source>
</evidence>
<proteinExistence type="predicted"/>